<gene>
    <name evidence="2" type="ORF">MVEN_01741200</name>
</gene>
<proteinExistence type="predicted"/>
<keyword evidence="1" id="KW-0732">Signal</keyword>
<dbReference type="EMBL" id="JACAZI010000016">
    <property type="protein sequence ID" value="KAF7343108.1"/>
    <property type="molecule type" value="Genomic_DNA"/>
</dbReference>
<evidence type="ECO:0000256" key="1">
    <source>
        <dbReference type="SAM" id="SignalP"/>
    </source>
</evidence>
<accession>A0A8H7CPT9</accession>
<protein>
    <submittedName>
        <fullName evidence="2">Uncharacterized protein</fullName>
    </submittedName>
</protein>
<name>A0A8H7CPT9_9AGAR</name>
<dbReference type="OrthoDB" id="2929351at2759"/>
<dbReference type="AlphaFoldDB" id="A0A8H7CPT9"/>
<reference evidence="2" key="1">
    <citation type="submission" date="2020-05" db="EMBL/GenBank/DDBJ databases">
        <title>Mycena genomes resolve the evolution of fungal bioluminescence.</title>
        <authorList>
            <person name="Tsai I.J."/>
        </authorList>
    </citation>
    <scope>NUCLEOTIDE SEQUENCE</scope>
    <source>
        <strain evidence="2">CCC161011</strain>
    </source>
</reference>
<evidence type="ECO:0000313" key="3">
    <source>
        <dbReference type="Proteomes" id="UP000620124"/>
    </source>
</evidence>
<evidence type="ECO:0000313" key="2">
    <source>
        <dbReference type="EMBL" id="KAF7343108.1"/>
    </source>
</evidence>
<keyword evidence="3" id="KW-1185">Reference proteome</keyword>
<feature type="signal peptide" evidence="1">
    <location>
        <begin position="1"/>
        <end position="35"/>
    </location>
</feature>
<dbReference type="Proteomes" id="UP000620124">
    <property type="component" value="Unassembled WGS sequence"/>
</dbReference>
<feature type="chain" id="PRO_5034789505" evidence="1">
    <location>
        <begin position="36"/>
        <end position="200"/>
    </location>
</feature>
<sequence length="200" mass="20664">MLLIVPSVLAAMIMRKSVPDVVAAVLLLLVLSVSAEPVTLYGLSAVPGPTSLILAESITVSAIGVGGDGWTTYVEEEAITSQVIVAPSTTITAISVPTTLPFTFEENASGERYSLPMTEVGATLYESCGFGADGQGTCVEHQLIQSTEEILFVTTSGSVAPWYTLAASPSAALPTRICVGHSRSIALVMTAVVVAVLHAL</sequence>
<comment type="caution">
    <text evidence="2">The sequence shown here is derived from an EMBL/GenBank/DDBJ whole genome shotgun (WGS) entry which is preliminary data.</text>
</comment>
<organism evidence="2 3">
    <name type="scientific">Mycena venus</name>
    <dbReference type="NCBI Taxonomy" id="2733690"/>
    <lineage>
        <taxon>Eukaryota</taxon>
        <taxon>Fungi</taxon>
        <taxon>Dikarya</taxon>
        <taxon>Basidiomycota</taxon>
        <taxon>Agaricomycotina</taxon>
        <taxon>Agaricomycetes</taxon>
        <taxon>Agaricomycetidae</taxon>
        <taxon>Agaricales</taxon>
        <taxon>Marasmiineae</taxon>
        <taxon>Mycenaceae</taxon>
        <taxon>Mycena</taxon>
    </lineage>
</organism>